<dbReference type="OrthoDB" id="5593352at2759"/>
<dbReference type="AlphaFoldDB" id="A0A9P6RS92"/>
<dbReference type="SUPFAM" id="SSF50729">
    <property type="entry name" value="PH domain-like"/>
    <property type="match status" value="1"/>
</dbReference>
<sequence>MTKKEETAAAEIEVAEAESVAKSEEEEVEAEDIDIDGGFLQKRSTNPLNPWNKRYFAFGTEPVSLDNLKTVHKRNERRVKKVPAPAPAAEAPPTSEVAAGKAPAKDAAPAAPAAPAKTVEEVYEEANRDLLVNVAQANTKGTGLLYYHKSDDELHRQNVLGIINLRDVNSVERVEKSSKNRSFVVNTKNRDYHFSAESPQKAKGWVKAIKEKSDEAKAQSDPYSSPEFQEVYKKLVAREAFEHAKNSAAILADNEINSDGEPDDIEIENGTPVVKKRKSFFGFSAVATSHEKKKADGVTTEVSTEKKQDVTHVQEGDVDALKTHESDNAVSHTTDGPSTPAVTEAPKSPKAKSGGFKLFGKKAPKVEEPPAAVPEHPLTVDEAKADALKAVDDAVEASKSKSADAKKDTPVTPPAAEKKPNFLSNLFHKKPAAPPAAPATPNEETIVVSSEKSLSDVVSADGEVTSQSTGGFFSRVTKGKDKNEVEVKSGEVTTEDVVSAEGSTHKEHIEGTDASVANENGEQHVDLSTKDETIATSDKIERKPSLLSRLSGAVRPKKEAAASEDAPAAKEETVVEETSTETETKTETETETETVVKETAVAEATPEAAPVEAAA</sequence>
<dbReference type="Pfam" id="PF15406">
    <property type="entry name" value="PH_6"/>
    <property type="match status" value="1"/>
</dbReference>
<feature type="compositionally biased region" description="Basic and acidic residues" evidence="1">
    <location>
        <begin position="303"/>
        <end position="327"/>
    </location>
</feature>
<reference evidence="3" key="1">
    <citation type="journal article" date="2020" name="Fungal Divers.">
        <title>Resolving the Mortierellaceae phylogeny through synthesis of multi-gene phylogenetics and phylogenomics.</title>
        <authorList>
            <person name="Vandepol N."/>
            <person name="Liber J."/>
            <person name="Desiro A."/>
            <person name="Na H."/>
            <person name="Kennedy M."/>
            <person name="Barry K."/>
            <person name="Grigoriev I.V."/>
            <person name="Miller A.N."/>
            <person name="O'Donnell K."/>
            <person name="Stajich J.E."/>
            <person name="Bonito G."/>
        </authorList>
    </citation>
    <scope>NUCLEOTIDE SEQUENCE</scope>
    <source>
        <strain evidence="3">REB-010B</strain>
    </source>
</reference>
<dbReference type="PANTHER" id="PTHR42073">
    <property type="entry name" value="MEIOTIC EXPRESSION UP-REGULATED PROTEIN 6"/>
    <property type="match status" value="1"/>
</dbReference>
<evidence type="ECO:0000313" key="3">
    <source>
        <dbReference type="EMBL" id="KAG0325520.1"/>
    </source>
</evidence>
<feature type="compositionally biased region" description="Basic and acidic residues" evidence="1">
    <location>
        <begin position="480"/>
        <end position="489"/>
    </location>
</feature>
<feature type="compositionally biased region" description="Low complexity" evidence="1">
    <location>
        <begin position="9"/>
        <end position="20"/>
    </location>
</feature>
<dbReference type="InterPro" id="IPR001849">
    <property type="entry name" value="PH_domain"/>
</dbReference>
<keyword evidence="4" id="KW-1185">Reference proteome</keyword>
<evidence type="ECO:0000313" key="4">
    <source>
        <dbReference type="Proteomes" id="UP000738325"/>
    </source>
</evidence>
<dbReference type="PANTHER" id="PTHR42073:SF1">
    <property type="entry name" value="MEIOTIC EXPRESSION UP-REGULATED PROTEIN 6"/>
    <property type="match status" value="1"/>
</dbReference>
<feature type="domain" description="PH" evidence="2">
    <location>
        <begin position="33"/>
        <end position="214"/>
    </location>
</feature>
<name>A0A9P6RS92_9FUNG</name>
<protein>
    <recommendedName>
        <fullName evidence="2">PH domain-containing protein</fullName>
    </recommendedName>
</protein>
<dbReference type="Gene3D" id="2.30.29.30">
    <property type="entry name" value="Pleckstrin-homology domain (PH domain)/Phosphotyrosine-binding domain (PTB)"/>
    <property type="match status" value="1"/>
</dbReference>
<dbReference type="EMBL" id="JAAAIP010000111">
    <property type="protein sequence ID" value="KAG0325520.1"/>
    <property type="molecule type" value="Genomic_DNA"/>
</dbReference>
<evidence type="ECO:0000256" key="1">
    <source>
        <dbReference type="SAM" id="MobiDB-lite"/>
    </source>
</evidence>
<dbReference type="SMART" id="SM00233">
    <property type="entry name" value="PH"/>
    <property type="match status" value="1"/>
</dbReference>
<dbReference type="PROSITE" id="PS50003">
    <property type="entry name" value="PH_DOMAIN"/>
    <property type="match status" value="1"/>
</dbReference>
<dbReference type="InterPro" id="IPR011993">
    <property type="entry name" value="PH-like_dom_sf"/>
</dbReference>
<feature type="compositionally biased region" description="Acidic residues" evidence="1">
    <location>
        <begin position="24"/>
        <end position="35"/>
    </location>
</feature>
<feature type="region of interest" description="Disordered" evidence="1">
    <location>
        <begin position="291"/>
        <end position="448"/>
    </location>
</feature>
<feature type="compositionally biased region" description="Polar residues" evidence="1">
    <location>
        <begin position="328"/>
        <end position="341"/>
    </location>
</feature>
<feature type="compositionally biased region" description="Basic and acidic residues" evidence="1">
    <location>
        <begin position="378"/>
        <end position="409"/>
    </location>
</feature>
<feature type="compositionally biased region" description="Low complexity" evidence="1">
    <location>
        <begin position="87"/>
        <end position="114"/>
    </location>
</feature>
<evidence type="ECO:0000259" key="2">
    <source>
        <dbReference type="PROSITE" id="PS50003"/>
    </source>
</evidence>
<feature type="region of interest" description="Disordered" evidence="1">
    <location>
        <begin position="550"/>
        <end position="615"/>
    </location>
</feature>
<comment type="caution">
    <text evidence="3">The sequence shown here is derived from an EMBL/GenBank/DDBJ whole genome shotgun (WGS) entry which is preliminary data.</text>
</comment>
<feature type="compositionally biased region" description="Low complexity" evidence="1">
    <location>
        <begin position="597"/>
        <end position="615"/>
    </location>
</feature>
<feature type="region of interest" description="Disordered" evidence="1">
    <location>
        <begin position="74"/>
        <end position="114"/>
    </location>
</feature>
<dbReference type="InterPro" id="IPR039712">
    <property type="entry name" value="Meu6"/>
</dbReference>
<gene>
    <name evidence="3" type="ORF">BGZ99_000574</name>
</gene>
<accession>A0A9P6RS92</accession>
<feature type="region of interest" description="Disordered" evidence="1">
    <location>
        <begin position="1"/>
        <end position="44"/>
    </location>
</feature>
<feature type="compositionally biased region" description="Basic and acidic residues" evidence="1">
    <location>
        <begin position="521"/>
        <end position="531"/>
    </location>
</feature>
<dbReference type="InterPro" id="IPR039483">
    <property type="entry name" value="Meu6_PH_dom"/>
</dbReference>
<proteinExistence type="predicted"/>
<organism evidence="3 4">
    <name type="scientific">Dissophora globulifera</name>
    <dbReference type="NCBI Taxonomy" id="979702"/>
    <lineage>
        <taxon>Eukaryota</taxon>
        <taxon>Fungi</taxon>
        <taxon>Fungi incertae sedis</taxon>
        <taxon>Mucoromycota</taxon>
        <taxon>Mortierellomycotina</taxon>
        <taxon>Mortierellomycetes</taxon>
        <taxon>Mortierellales</taxon>
        <taxon>Mortierellaceae</taxon>
        <taxon>Dissophora</taxon>
    </lineage>
</organism>
<dbReference type="Proteomes" id="UP000738325">
    <property type="component" value="Unassembled WGS sequence"/>
</dbReference>
<feature type="region of interest" description="Disordered" evidence="1">
    <location>
        <begin position="480"/>
        <end position="531"/>
    </location>
</feature>
<feature type="compositionally biased region" description="Basic and acidic residues" evidence="1">
    <location>
        <begin position="556"/>
        <end position="573"/>
    </location>
</feature>